<comment type="caution">
    <text evidence="1">The sequence shown here is derived from an EMBL/GenBank/DDBJ whole genome shotgun (WGS) entry which is preliminary data.</text>
</comment>
<dbReference type="EMBL" id="PJAI02000002">
    <property type="protein sequence ID" value="TYK66899.1"/>
    <property type="molecule type" value="Genomic_DNA"/>
</dbReference>
<proteinExistence type="predicted"/>
<gene>
    <name evidence="1" type="ORF">CWS31_003715</name>
</gene>
<reference evidence="1 2" key="1">
    <citation type="submission" date="2019-08" db="EMBL/GenBank/DDBJ databases">
        <title>Microbe sample from Colwellia echini.</title>
        <authorList>
            <person name="Christiansen L."/>
            <person name="Pathiraja D."/>
            <person name="Schultz-Johansen M."/>
            <person name="Choi I.-G."/>
            <person name="Stougaard P."/>
        </authorList>
    </citation>
    <scope>NUCLEOTIDE SEQUENCE [LARGE SCALE GENOMIC DNA]</scope>
    <source>
        <strain evidence="1 2">A3</strain>
    </source>
</reference>
<dbReference type="RefSeq" id="WP_101344442.1">
    <property type="nucleotide sequence ID" value="NZ_PJAI02000002.1"/>
</dbReference>
<dbReference type="Proteomes" id="UP000815846">
    <property type="component" value="Unassembled WGS sequence"/>
</dbReference>
<protein>
    <submittedName>
        <fullName evidence="1">Uncharacterized protein</fullName>
    </submittedName>
</protein>
<organism evidence="1 2">
    <name type="scientific">Colwellia echini</name>
    <dbReference type="NCBI Taxonomy" id="1982103"/>
    <lineage>
        <taxon>Bacteria</taxon>
        <taxon>Pseudomonadati</taxon>
        <taxon>Pseudomonadota</taxon>
        <taxon>Gammaproteobacteria</taxon>
        <taxon>Alteromonadales</taxon>
        <taxon>Colwelliaceae</taxon>
        <taxon>Colwellia</taxon>
    </lineage>
</organism>
<keyword evidence="2" id="KW-1185">Reference proteome</keyword>
<name>A0ABY3N0G7_9GAMM</name>
<accession>A0ABY3N0G7</accession>
<evidence type="ECO:0000313" key="2">
    <source>
        <dbReference type="Proteomes" id="UP000815846"/>
    </source>
</evidence>
<evidence type="ECO:0000313" key="1">
    <source>
        <dbReference type="EMBL" id="TYK66899.1"/>
    </source>
</evidence>
<sequence>MGEDKFGNDSILVAERIDAWASCWCIRQFQQIGGASVSIWRELRRLRTKFIDKKDALLEQARFAADNNDWQGYTLAMGGLHIKKKDRPIQLYSDLNVNEQTGECLQSFYT</sequence>